<dbReference type="Gene3D" id="3.40.50.200">
    <property type="entry name" value="Peptidase S8/S53 domain"/>
    <property type="match status" value="1"/>
</dbReference>
<comment type="catalytic activity">
    <reaction evidence="2">
        <text>Hydrolysis of proteins with broad specificity for peptide bonds, and a preference for a large uncharged residue in P1. Hydrolyzes peptide amides.</text>
        <dbReference type="EC" id="3.4.21.62"/>
    </reaction>
</comment>
<reference evidence="6 7" key="1">
    <citation type="journal article" date="2016" name="BMC Genomics">
        <title>Comparative genomics reveals Cyclospora cayetanensis possesses coccidia-like metabolism and invasion components but unique surface antigens.</title>
        <authorList>
            <person name="Liu S."/>
            <person name="Wang L."/>
            <person name="Zheng H."/>
            <person name="Xu Z."/>
            <person name="Roellig D.M."/>
            <person name="Li N."/>
            <person name="Frace M.A."/>
            <person name="Tang K."/>
            <person name="Arrowood M.J."/>
            <person name="Moss D.M."/>
            <person name="Zhang L."/>
            <person name="Feng Y."/>
            <person name="Xiao L."/>
        </authorList>
    </citation>
    <scope>NUCLEOTIDE SEQUENCE [LARGE SCALE GENOMIC DNA]</scope>
    <source>
        <strain evidence="6 7">CHN_HEN01</strain>
    </source>
</reference>
<accession>A0A1D3CUR0</accession>
<dbReference type="EC" id="3.4.21.62" evidence="3"/>
<dbReference type="EMBL" id="JROU02001878">
    <property type="protein sequence ID" value="OEH74907.1"/>
    <property type="molecule type" value="Genomic_DNA"/>
</dbReference>
<evidence type="ECO:0000256" key="2">
    <source>
        <dbReference type="ARBA" id="ARBA00023529"/>
    </source>
</evidence>
<name>A0A1D3CUR0_9EIME</name>
<protein>
    <recommendedName>
        <fullName evidence="3">subtilisin</fullName>
        <ecNumber evidence="3">3.4.21.62</ecNumber>
    </recommendedName>
</protein>
<dbReference type="InterPro" id="IPR000209">
    <property type="entry name" value="Peptidase_S8/S53_dom"/>
</dbReference>
<keyword evidence="7" id="KW-1185">Reference proteome</keyword>
<evidence type="ECO:0000313" key="6">
    <source>
        <dbReference type="EMBL" id="OEH74907.1"/>
    </source>
</evidence>
<dbReference type="VEuPathDB" id="ToxoDB:cyc_04484"/>
<comment type="caution">
    <text evidence="4">Lacks conserved residue(s) required for the propagation of feature annotation.</text>
</comment>
<keyword evidence="1" id="KW-0378">Hydrolase</keyword>
<dbReference type="Proteomes" id="UP000095192">
    <property type="component" value="Unassembled WGS sequence"/>
</dbReference>
<evidence type="ECO:0000259" key="5">
    <source>
        <dbReference type="Pfam" id="PF00082"/>
    </source>
</evidence>
<comment type="similarity">
    <text evidence="4">Belongs to the peptidase S8 family.</text>
</comment>
<dbReference type="VEuPathDB" id="ToxoDB:LOC34621012"/>
<evidence type="ECO:0000256" key="3">
    <source>
        <dbReference type="ARBA" id="ARBA00023619"/>
    </source>
</evidence>
<dbReference type="InParanoid" id="A0A1D3CUR0"/>
<evidence type="ECO:0000256" key="4">
    <source>
        <dbReference type="PROSITE-ProRule" id="PRU01240"/>
    </source>
</evidence>
<dbReference type="AlphaFoldDB" id="A0A1D3CUR0"/>
<comment type="caution">
    <text evidence="6">The sequence shown here is derived from an EMBL/GenBank/DDBJ whole genome shotgun (WGS) entry which is preliminary data.</text>
</comment>
<dbReference type="PROSITE" id="PS00136">
    <property type="entry name" value="SUBTILASE_ASP"/>
    <property type="match status" value="1"/>
</dbReference>
<dbReference type="GO" id="GO:0004252">
    <property type="term" value="F:serine-type endopeptidase activity"/>
    <property type="evidence" value="ECO:0007669"/>
    <property type="project" value="UniProtKB-EC"/>
</dbReference>
<evidence type="ECO:0000313" key="7">
    <source>
        <dbReference type="Proteomes" id="UP000095192"/>
    </source>
</evidence>
<evidence type="ECO:0000256" key="1">
    <source>
        <dbReference type="ARBA" id="ARBA00022801"/>
    </source>
</evidence>
<keyword evidence="6" id="KW-0645">Protease</keyword>
<gene>
    <name evidence="6" type="ORF">cyc_04484</name>
</gene>
<proteinExistence type="inferred from homology"/>
<dbReference type="SUPFAM" id="SSF52743">
    <property type="entry name" value="Subtilisin-like"/>
    <property type="match status" value="1"/>
</dbReference>
<organism evidence="6 7">
    <name type="scientific">Cyclospora cayetanensis</name>
    <dbReference type="NCBI Taxonomy" id="88456"/>
    <lineage>
        <taxon>Eukaryota</taxon>
        <taxon>Sar</taxon>
        <taxon>Alveolata</taxon>
        <taxon>Apicomplexa</taxon>
        <taxon>Conoidasida</taxon>
        <taxon>Coccidia</taxon>
        <taxon>Eucoccidiorida</taxon>
        <taxon>Eimeriorina</taxon>
        <taxon>Eimeriidae</taxon>
        <taxon>Cyclospora</taxon>
    </lineage>
</organism>
<sequence length="531" mass="56986">MTPSLGPVRGVWLLMVGLFPFCFTTTTFVEASLVSPGGAASSRSGGEGATAGAPQSVSKGGGLASLLHLDNVLPGSFCDEDGTGEIFENIEVPSSPGTSLGFLSFQRQFGSFADSAKAFTAAMAAHPPPRRLDDAAEGGSAQAPPADEITLREVLRKLQEGPEAVTMLLGWDYSCLSAQRLSHQPHQTDQVEVYLHLDDKISAADSSPPAPNEALQLLYTHGVLLRDVFLNKQQPDQQHLLEDRLFGLESLSRLFSHNFDLGAAAAAAQRKMQNVKDEDQPNLQRGDVPDEAHLPFLCSTSTPSACRELLLESLVQHQHPILISRYLSSLAVEVVTFSNLKPFMQEKSLQTADDLLSHFKGNTGTSCVSAVSLDTRGKLTGSLPRLEAVQSVFTSAAGRAASASRTAGVQDPNILLQWHLRSSEGLYNLAADKAWQQMKTASSPERQKNVVVALLDTGCGPHEDIDAILWTNSAEQCDDGQDHDNNGYINDCKGWDFVEDTNNIEDIYGHGTAVAALIAASFDAKGGRGKF</sequence>
<dbReference type="PROSITE" id="PS51892">
    <property type="entry name" value="SUBTILASE"/>
    <property type="match status" value="1"/>
</dbReference>
<dbReference type="Pfam" id="PF00082">
    <property type="entry name" value="Peptidase_S8"/>
    <property type="match status" value="1"/>
</dbReference>
<dbReference type="InterPro" id="IPR036852">
    <property type="entry name" value="Peptidase_S8/S53_dom_sf"/>
</dbReference>
<dbReference type="InterPro" id="IPR023827">
    <property type="entry name" value="Peptidase_S8_Asp-AS"/>
</dbReference>
<dbReference type="GO" id="GO:0006508">
    <property type="term" value="P:proteolysis"/>
    <property type="evidence" value="ECO:0007669"/>
    <property type="project" value="UniProtKB-KW"/>
</dbReference>
<feature type="domain" description="Peptidase S8/S53" evidence="5">
    <location>
        <begin position="448"/>
        <end position="523"/>
    </location>
</feature>